<dbReference type="AlphaFoldDB" id="A0A8H4W909"/>
<protein>
    <submittedName>
        <fullName evidence="1">Uncharacterized protein</fullName>
    </submittedName>
</protein>
<gene>
    <name evidence="1" type="ORF">G7Y89_g2020</name>
</gene>
<name>A0A8H4W909_9HELO</name>
<organism evidence="1 2">
    <name type="scientific">Cudoniella acicularis</name>
    <dbReference type="NCBI Taxonomy" id="354080"/>
    <lineage>
        <taxon>Eukaryota</taxon>
        <taxon>Fungi</taxon>
        <taxon>Dikarya</taxon>
        <taxon>Ascomycota</taxon>
        <taxon>Pezizomycotina</taxon>
        <taxon>Leotiomycetes</taxon>
        <taxon>Helotiales</taxon>
        <taxon>Tricladiaceae</taxon>
        <taxon>Cudoniella</taxon>
    </lineage>
</organism>
<keyword evidence="2" id="KW-1185">Reference proteome</keyword>
<proteinExistence type="predicted"/>
<evidence type="ECO:0000313" key="1">
    <source>
        <dbReference type="EMBL" id="KAF4636075.1"/>
    </source>
</evidence>
<comment type="caution">
    <text evidence="1">The sequence shown here is derived from an EMBL/GenBank/DDBJ whole genome shotgun (WGS) entry which is preliminary data.</text>
</comment>
<dbReference type="EMBL" id="JAAMPI010000084">
    <property type="protein sequence ID" value="KAF4636075.1"/>
    <property type="molecule type" value="Genomic_DNA"/>
</dbReference>
<evidence type="ECO:0000313" key="2">
    <source>
        <dbReference type="Proteomes" id="UP000566819"/>
    </source>
</evidence>
<sequence>MNNNLVTYVSAFERWEPAKNYFKNTYCNPSHDIRRFGMSFPARAFGDSHSRCHLERTALSWSTAPIYIKLGAARDSAGCNDLLGFKKRRHQVLEAMKPRYEHITEASARIFQYVKRTKTEDGILGIYHRQYLWHGDRIDILEGMSLLEDYLASL</sequence>
<dbReference type="Proteomes" id="UP000566819">
    <property type="component" value="Unassembled WGS sequence"/>
</dbReference>
<reference evidence="1 2" key="1">
    <citation type="submission" date="2020-03" db="EMBL/GenBank/DDBJ databases">
        <title>Draft Genome Sequence of Cudoniella acicularis.</title>
        <authorList>
            <person name="Buettner E."/>
            <person name="Kellner H."/>
        </authorList>
    </citation>
    <scope>NUCLEOTIDE SEQUENCE [LARGE SCALE GENOMIC DNA]</scope>
    <source>
        <strain evidence="1 2">DSM 108380</strain>
    </source>
</reference>
<accession>A0A8H4W909</accession>